<dbReference type="InterPro" id="IPR011050">
    <property type="entry name" value="Pectin_lyase_fold/virulence"/>
</dbReference>
<organism evidence="1 2">
    <name type="scientific">Candidatus Nomurabacteria bacterium GW2011_GWB1_37_5</name>
    <dbReference type="NCBI Taxonomy" id="1618742"/>
    <lineage>
        <taxon>Bacteria</taxon>
        <taxon>Candidatus Nomuraibacteriota</taxon>
    </lineage>
</organism>
<gene>
    <name evidence="1" type="ORF">US50_C0066G0004</name>
</gene>
<dbReference type="AlphaFoldDB" id="A0A0G0JBA2"/>
<sequence length="687" mass="74632">MDAVITGEGTSYIVNSAKPEIQFSATGQDGIPHSLRVQLLNTGEGISPARRGSDILWPSVFPNVDLAMETHQDLVRWAFNVKSIESLKEFQIELEADEALILDDSEGGFVLARSKTNQEELFMVRGPQGLDANNQRVDYKYKLEGNKVIVYLQTPEQLKSATYPIKVYIPISAILYDEVLVKVGDKPQGDTKDGDFTTVKPSGWNWGTEERRLGVIVRIPKMTKTERSKYFHRTMTQPVDDEGNPTQVNPDEVEWIDDNEGLVKYGIDYTALTDGKTLEKIRNKEKNENNPILDARDKSDVIRKKTNILASVIPDNRRFAYKDSQAEKGFMITAKRLWSSIFKEARAAGTITKTIGTSSRDYSTIGGIGANSWEDSQDGDLVTLTEIHKGALYKDSDFDESVTIDGSTTNSSYYMWLIPAAGQRHLGIANTGVRIDYTGSATDVNLIFILDSNTIVEWFELTESSASSPTGYIRGISLGAGSDGSIIRNNLIYKFDSWATSNAMRVNNPAVGGSFYNNIMYNLQSNTTGTGIGFTMATMTSTTNVYNNTAYNFLTNGITINAGTGGTVNSSNNIAAGGTALSDYTSGSGTGTFNVSNNLSEDATADDKGGTGHVINATVGTSCTSGTNVTFISTTAGSEDLHLINCASGENDAQDTGTDPGTFTEDIDMETRPIGAAWDMGADEVPE</sequence>
<evidence type="ECO:0000313" key="2">
    <source>
        <dbReference type="Proteomes" id="UP000033876"/>
    </source>
</evidence>
<dbReference type="InterPro" id="IPR012334">
    <property type="entry name" value="Pectin_lyas_fold"/>
</dbReference>
<evidence type="ECO:0000313" key="1">
    <source>
        <dbReference type="EMBL" id="KKQ33994.1"/>
    </source>
</evidence>
<reference evidence="1 2" key="1">
    <citation type="journal article" date="2015" name="Nature">
        <title>rRNA introns, odd ribosomes, and small enigmatic genomes across a large radiation of phyla.</title>
        <authorList>
            <person name="Brown C.T."/>
            <person name="Hug L.A."/>
            <person name="Thomas B.C."/>
            <person name="Sharon I."/>
            <person name="Castelle C.J."/>
            <person name="Singh A."/>
            <person name="Wilkins M.J."/>
            <person name="Williams K.H."/>
            <person name="Banfield J.F."/>
        </authorList>
    </citation>
    <scope>NUCLEOTIDE SEQUENCE [LARGE SCALE GENOMIC DNA]</scope>
</reference>
<dbReference type="SUPFAM" id="SSF51126">
    <property type="entry name" value="Pectin lyase-like"/>
    <property type="match status" value="1"/>
</dbReference>
<dbReference type="EMBL" id="LBTF01000066">
    <property type="protein sequence ID" value="KKQ33994.1"/>
    <property type="molecule type" value="Genomic_DNA"/>
</dbReference>
<name>A0A0G0JBA2_9BACT</name>
<accession>A0A0G0JBA2</accession>
<dbReference type="Proteomes" id="UP000033876">
    <property type="component" value="Unassembled WGS sequence"/>
</dbReference>
<dbReference type="Gene3D" id="2.160.20.10">
    <property type="entry name" value="Single-stranded right-handed beta-helix, Pectin lyase-like"/>
    <property type="match status" value="1"/>
</dbReference>
<proteinExistence type="predicted"/>
<protein>
    <submittedName>
        <fullName evidence="1">Uncharacterized protein</fullName>
    </submittedName>
</protein>
<feature type="non-terminal residue" evidence="1">
    <location>
        <position position="687"/>
    </location>
</feature>
<comment type="caution">
    <text evidence="1">The sequence shown here is derived from an EMBL/GenBank/DDBJ whole genome shotgun (WGS) entry which is preliminary data.</text>
</comment>